<feature type="region of interest" description="Disordered" evidence="1">
    <location>
        <begin position="1"/>
        <end position="26"/>
    </location>
</feature>
<protein>
    <submittedName>
        <fullName evidence="2">Uncharacterized protein</fullName>
    </submittedName>
</protein>
<name>A0AAV4UWC6_CAEEX</name>
<evidence type="ECO:0000313" key="3">
    <source>
        <dbReference type="Proteomes" id="UP001054945"/>
    </source>
</evidence>
<organism evidence="2 3">
    <name type="scientific">Caerostris extrusa</name>
    <name type="common">Bark spider</name>
    <name type="synonym">Caerostris bankana</name>
    <dbReference type="NCBI Taxonomy" id="172846"/>
    <lineage>
        <taxon>Eukaryota</taxon>
        <taxon>Metazoa</taxon>
        <taxon>Ecdysozoa</taxon>
        <taxon>Arthropoda</taxon>
        <taxon>Chelicerata</taxon>
        <taxon>Arachnida</taxon>
        <taxon>Araneae</taxon>
        <taxon>Araneomorphae</taxon>
        <taxon>Entelegynae</taxon>
        <taxon>Araneoidea</taxon>
        <taxon>Araneidae</taxon>
        <taxon>Caerostris</taxon>
    </lineage>
</organism>
<dbReference type="Proteomes" id="UP001054945">
    <property type="component" value="Unassembled WGS sequence"/>
</dbReference>
<gene>
    <name evidence="2" type="ORF">CEXT_667401</name>
</gene>
<keyword evidence="3" id="KW-1185">Reference proteome</keyword>
<evidence type="ECO:0000256" key="1">
    <source>
        <dbReference type="SAM" id="MobiDB-lite"/>
    </source>
</evidence>
<reference evidence="2 3" key="1">
    <citation type="submission" date="2021-06" db="EMBL/GenBank/DDBJ databases">
        <title>Caerostris extrusa draft genome.</title>
        <authorList>
            <person name="Kono N."/>
            <person name="Arakawa K."/>
        </authorList>
    </citation>
    <scope>NUCLEOTIDE SEQUENCE [LARGE SCALE GENOMIC DNA]</scope>
</reference>
<dbReference type="EMBL" id="BPLR01013572">
    <property type="protein sequence ID" value="GIY62079.1"/>
    <property type="molecule type" value="Genomic_DNA"/>
</dbReference>
<evidence type="ECO:0000313" key="2">
    <source>
        <dbReference type="EMBL" id="GIY62079.1"/>
    </source>
</evidence>
<comment type="caution">
    <text evidence="2">The sequence shown here is derived from an EMBL/GenBank/DDBJ whole genome shotgun (WGS) entry which is preliminary data.</text>
</comment>
<accession>A0AAV4UWC6</accession>
<sequence>MELGKGKEGREGVARERKEQEGEGKKVISGLSAVRLVTWQQNICGPSTRRTPRTLWLLKEEEDSPRSHRISYSFFFSYFPCLSSFASILCARKVQSPFFRAKSDLGHCGRGKLPSPSPE</sequence>
<dbReference type="AlphaFoldDB" id="A0AAV4UWC6"/>
<proteinExistence type="predicted"/>